<organism evidence="7 8">
    <name type="scientific">Pseudomarimonas arenosa</name>
    <dbReference type="NCBI Taxonomy" id="2774145"/>
    <lineage>
        <taxon>Bacteria</taxon>
        <taxon>Pseudomonadati</taxon>
        <taxon>Pseudomonadota</taxon>
        <taxon>Gammaproteobacteria</taxon>
        <taxon>Lysobacterales</taxon>
        <taxon>Lysobacteraceae</taxon>
        <taxon>Pseudomarimonas</taxon>
    </lineage>
</organism>
<dbReference type="InterPro" id="IPR003798">
    <property type="entry name" value="DNA_recombination_RmuC"/>
</dbReference>
<dbReference type="AlphaFoldDB" id="A0AAW3ZTZ5"/>
<evidence type="ECO:0000256" key="4">
    <source>
        <dbReference type="ARBA" id="ARBA00023172"/>
    </source>
</evidence>
<protein>
    <submittedName>
        <fullName evidence="7">DNA recombination protein RmuC</fullName>
    </submittedName>
</protein>
<comment type="function">
    <text evidence="1">Involved in DNA recombination.</text>
</comment>
<dbReference type="RefSeq" id="WP_192031652.1">
    <property type="nucleotide sequence ID" value="NZ_JACYTR010000101.1"/>
</dbReference>
<keyword evidence="4" id="KW-0233">DNA recombination</keyword>
<feature type="compositionally biased region" description="Basic and acidic residues" evidence="6">
    <location>
        <begin position="491"/>
        <end position="506"/>
    </location>
</feature>
<dbReference type="GO" id="GO:0006310">
    <property type="term" value="P:DNA recombination"/>
    <property type="evidence" value="ECO:0007669"/>
    <property type="project" value="UniProtKB-KW"/>
</dbReference>
<sequence>MLEQMVSLPLWLLLLLGLGLLTAVVGWGAMQRRQGRRDLAPDIAALRAGLDAAQAGRDELAQRLAEMDVALRASRDRSDLLSDQRAALQARAERVSMLEQAIAQREQRLQDEQSKSTRLAAELAELRGRGEELQRASEQKLALLNEAEQRLRESFKQLAQQVFEERAEKLGQQSQHQIGGLLEPLRMQLQQFREAMASTQAAEQRERGILAAEIRSLKQLNQQISEDAINLTRALKGDSKVQGAWGELVLERVLEASGLHRDREYVMQASFKDDDGALQRPDAIVHLPDGKDLVIDAKVSLVAYERSVAAVTEDERHQALKEHIQSLRRHIDSLSSRAYTDLSELRTLDFVLMFVPVEAAFVEAVRHEGELYLYALRRNVALVSPSTMLATLRTVAHLWRMEQRNVNAIEIADRAAKLYDHFASLVGELQQVGQQLEKAQRAQSSALRRLTDGGKGSIVLQLNSLIELGVQTRKQLPAELVHRAASGQADEAGKEKAHSSANEDPR</sequence>
<evidence type="ECO:0000313" key="8">
    <source>
        <dbReference type="Proteomes" id="UP000613768"/>
    </source>
</evidence>
<evidence type="ECO:0000256" key="3">
    <source>
        <dbReference type="ARBA" id="ARBA00023054"/>
    </source>
</evidence>
<dbReference type="PANTHER" id="PTHR30563:SF0">
    <property type="entry name" value="DNA RECOMBINATION PROTEIN RMUC"/>
    <property type="match status" value="1"/>
</dbReference>
<feature type="region of interest" description="Disordered" evidence="6">
    <location>
        <begin position="481"/>
        <end position="506"/>
    </location>
</feature>
<accession>A0AAW3ZTZ5</accession>
<comment type="similarity">
    <text evidence="2">Belongs to the RmuC family.</text>
</comment>
<comment type="caution">
    <text evidence="7">The sequence shown here is derived from an EMBL/GenBank/DDBJ whole genome shotgun (WGS) entry which is preliminary data.</text>
</comment>
<keyword evidence="8" id="KW-1185">Reference proteome</keyword>
<gene>
    <name evidence="7" type="primary">rmuC</name>
    <name evidence="7" type="ORF">IFO71_21005</name>
</gene>
<keyword evidence="3 5" id="KW-0175">Coiled coil</keyword>
<proteinExistence type="inferred from homology"/>
<feature type="coiled-coil region" evidence="5">
    <location>
        <begin position="95"/>
        <end position="161"/>
    </location>
</feature>
<dbReference type="EMBL" id="JACYTR010000101">
    <property type="protein sequence ID" value="MBD8528235.1"/>
    <property type="molecule type" value="Genomic_DNA"/>
</dbReference>
<dbReference type="Proteomes" id="UP000613768">
    <property type="component" value="Unassembled WGS sequence"/>
</dbReference>
<evidence type="ECO:0000256" key="2">
    <source>
        <dbReference type="ARBA" id="ARBA00009840"/>
    </source>
</evidence>
<evidence type="ECO:0000256" key="6">
    <source>
        <dbReference type="SAM" id="MobiDB-lite"/>
    </source>
</evidence>
<reference evidence="7 8" key="1">
    <citation type="submission" date="2020-09" db="EMBL/GenBank/DDBJ databases">
        <title>Pseudoxanthomonas sp. CAU 1598 isolated from sand of Yaerae Beach.</title>
        <authorList>
            <person name="Kim W."/>
        </authorList>
    </citation>
    <scope>NUCLEOTIDE SEQUENCE [LARGE SCALE GENOMIC DNA]</scope>
    <source>
        <strain evidence="7 8">CAU 1598</strain>
    </source>
</reference>
<dbReference type="PANTHER" id="PTHR30563">
    <property type="entry name" value="DNA RECOMBINATION PROTEIN RMUC"/>
    <property type="match status" value="1"/>
</dbReference>
<dbReference type="Pfam" id="PF02646">
    <property type="entry name" value="RmuC"/>
    <property type="match status" value="1"/>
</dbReference>
<evidence type="ECO:0000256" key="5">
    <source>
        <dbReference type="SAM" id="Coils"/>
    </source>
</evidence>
<evidence type="ECO:0000313" key="7">
    <source>
        <dbReference type="EMBL" id="MBD8528235.1"/>
    </source>
</evidence>
<name>A0AAW3ZTZ5_9GAMM</name>
<evidence type="ECO:0000256" key="1">
    <source>
        <dbReference type="ARBA" id="ARBA00003416"/>
    </source>
</evidence>